<dbReference type="PIRSF" id="PIRSF021524">
    <property type="entry name" value="MSH_acetyltransferase"/>
    <property type="match status" value="1"/>
</dbReference>
<feature type="binding site" evidence="4">
    <location>
        <position position="249"/>
    </location>
    <ligand>
        <name>1D-myo-inositol 2-(L-cysteinylamino)-2-deoxy-alpha-D-glucopyranoside</name>
        <dbReference type="ChEBI" id="CHEBI:58887"/>
    </ligand>
</feature>
<feature type="domain" description="N-acetyltransferase" evidence="5">
    <location>
        <begin position="182"/>
        <end position="334"/>
    </location>
</feature>
<comment type="subunit">
    <text evidence="4">Monomer.</text>
</comment>
<evidence type="ECO:0000256" key="2">
    <source>
        <dbReference type="ARBA" id="ARBA00022737"/>
    </source>
</evidence>
<feature type="binding site" evidence="4">
    <location>
        <begin position="99"/>
        <end position="101"/>
    </location>
    <ligand>
        <name>acetyl-CoA</name>
        <dbReference type="ChEBI" id="CHEBI:57288"/>
        <label>1</label>
    </ligand>
</feature>
<dbReference type="InterPro" id="IPR016181">
    <property type="entry name" value="Acyl_CoA_acyltransferase"/>
</dbReference>
<evidence type="ECO:0000259" key="5">
    <source>
        <dbReference type="PROSITE" id="PS51186"/>
    </source>
</evidence>
<comment type="catalytic activity">
    <reaction evidence="4">
        <text>1D-myo-inositol 2-(L-cysteinylamino)-2-deoxy-alpha-D-glucopyranoside + acetyl-CoA = mycothiol + CoA + H(+)</text>
        <dbReference type="Rhea" id="RHEA:26172"/>
        <dbReference type="ChEBI" id="CHEBI:15378"/>
        <dbReference type="ChEBI" id="CHEBI:16768"/>
        <dbReference type="ChEBI" id="CHEBI:57287"/>
        <dbReference type="ChEBI" id="CHEBI:57288"/>
        <dbReference type="ChEBI" id="CHEBI:58887"/>
        <dbReference type="EC" id="2.3.1.189"/>
    </reaction>
</comment>
<dbReference type="RefSeq" id="WP_152271487.1">
    <property type="nucleotide sequence ID" value="NZ_VTFX01000001.1"/>
</dbReference>
<feature type="binding site" evidence="4">
    <location>
        <position position="300"/>
    </location>
    <ligand>
        <name>1D-myo-inositol 2-(L-cysteinylamino)-2-deoxy-alpha-D-glucopyranoside</name>
        <dbReference type="ChEBI" id="CHEBI:58887"/>
    </ligand>
</feature>
<dbReference type="Pfam" id="PF00583">
    <property type="entry name" value="Acetyltransf_1"/>
    <property type="match status" value="2"/>
</dbReference>
<dbReference type="AlphaFoldDB" id="A0A5N6MTZ8"/>
<evidence type="ECO:0000313" key="6">
    <source>
        <dbReference type="EMBL" id="KAD4060293.1"/>
    </source>
</evidence>
<evidence type="ECO:0000313" key="7">
    <source>
        <dbReference type="Proteomes" id="UP000326852"/>
    </source>
</evidence>
<proteinExistence type="inferred from homology"/>
<dbReference type="GO" id="GO:0035447">
    <property type="term" value="F:mycothiol synthase activity"/>
    <property type="evidence" value="ECO:0007669"/>
    <property type="project" value="UniProtKB-UniRule"/>
</dbReference>
<comment type="caution">
    <text evidence="4">Lacks conserved residue(s) required for the propagation of feature annotation.</text>
</comment>
<keyword evidence="2 4" id="KW-0677">Repeat</keyword>
<dbReference type="PROSITE" id="PS51186">
    <property type="entry name" value="GNAT"/>
    <property type="match status" value="2"/>
</dbReference>
<dbReference type="InterPro" id="IPR050832">
    <property type="entry name" value="Bact_Acetyltransf"/>
</dbReference>
<keyword evidence="7" id="KW-1185">Reference proteome</keyword>
<dbReference type="InterPro" id="IPR000182">
    <property type="entry name" value="GNAT_dom"/>
</dbReference>
<feature type="binding site" evidence="4">
    <location>
        <position position="262"/>
    </location>
    <ligand>
        <name>1D-myo-inositol 2-(L-cysteinylamino)-2-deoxy-alpha-D-glucopyranoside</name>
        <dbReference type="ChEBI" id="CHEBI:58887"/>
    </ligand>
</feature>
<accession>A0A5N6MTZ8</accession>
<keyword evidence="1 4" id="KW-0808">Transferase</keyword>
<dbReference type="Gene3D" id="3.40.630.30">
    <property type="match status" value="1"/>
</dbReference>
<feature type="binding site" evidence="4">
    <location>
        <begin position="266"/>
        <end position="268"/>
    </location>
    <ligand>
        <name>acetyl-CoA</name>
        <dbReference type="ChEBI" id="CHEBI:57288"/>
        <label>2</label>
    </ligand>
</feature>
<feature type="binding site" evidence="4">
    <location>
        <begin position="273"/>
        <end position="279"/>
    </location>
    <ligand>
        <name>acetyl-CoA</name>
        <dbReference type="ChEBI" id="CHEBI:57288"/>
        <label>2</label>
    </ligand>
</feature>
<evidence type="ECO:0000256" key="1">
    <source>
        <dbReference type="ARBA" id="ARBA00022679"/>
    </source>
</evidence>
<gene>
    <name evidence="4 6" type="primary">mshD</name>
    <name evidence="6" type="ORF">GD627_04390</name>
</gene>
<dbReference type="InterPro" id="IPR017813">
    <property type="entry name" value="Mycothiol_AcTrfase"/>
</dbReference>
<dbReference type="PANTHER" id="PTHR43877">
    <property type="entry name" value="AMINOALKYLPHOSPHONATE N-ACETYLTRANSFERASE-RELATED-RELATED"/>
    <property type="match status" value="1"/>
</dbReference>
<protein>
    <recommendedName>
        <fullName evidence="4">Mycothiol acetyltransferase</fullName>
        <shortName evidence="4">MSH acetyltransferase</shortName>
        <ecNumber evidence="4">2.3.1.189</ecNumber>
    </recommendedName>
    <alternativeName>
        <fullName evidence="4">Mycothiol synthase</fullName>
    </alternativeName>
</protein>
<feature type="binding site" evidence="4">
    <location>
        <position position="44"/>
    </location>
    <ligand>
        <name>1D-myo-inositol 2-(L-cysteinylamino)-2-deoxy-alpha-D-glucopyranoside</name>
        <dbReference type="ChEBI" id="CHEBI:58887"/>
    </ligand>
</feature>
<dbReference type="EMBL" id="VTFX01000001">
    <property type="protein sequence ID" value="KAD4060293.1"/>
    <property type="molecule type" value="Genomic_DNA"/>
</dbReference>
<dbReference type="NCBIfam" id="TIGR03448">
    <property type="entry name" value="mycothiol_MshD"/>
    <property type="match status" value="1"/>
</dbReference>
<dbReference type="Proteomes" id="UP000326852">
    <property type="component" value="Unassembled WGS sequence"/>
</dbReference>
<dbReference type="HAMAP" id="MF_01698">
    <property type="entry name" value="MshD"/>
    <property type="match status" value="1"/>
</dbReference>
<sequence length="334" mass="35237">MSEEPLTAWPVVETHGTPEPDALAGILQLASAAQDSDGNPPLSEQTLVDLRSPEADPDTLSVFTIYAPDPGSAAGNGQDLAGVAVLISETPRDPGVLELVVHPNYRSEGVGTALAAAVQDSVRNAEAAGGGDPRPAAWSHGNHEAAVELAARFGYRPVRDLWKMRLSRSSASLPEVRFPAGVTLRAFEPGRDEQAWLDANAAAFAHHPEQGSMTLADLQARMGEDWFDPEGFLLAVDAEGKILGFHWTKVHPGTGGHPPIGEVYVVGVSPEAQGRGLGKALTVAGIEHLHAAGLDAVMLYVDADNTAAVALYRRLGFVRWDQDVMYAPAPGSSL</sequence>
<name>A0A5N6MTZ8_9MICC</name>
<comment type="similarity">
    <text evidence="4">Belongs to the acetyltransferase family. MshD subfamily.</text>
</comment>
<feature type="domain" description="N-acetyltransferase" evidence="5">
    <location>
        <begin position="13"/>
        <end position="169"/>
    </location>
</feature>
<dbReference type="CDD" id="cd04301">
    <property type="entry name" value="NAT_SF"/>
    <property type="match status" value="2"/>
</dbReference>
<feature type="binding site" evidence="4">
    <location>
        <position position="209"/>
    </location>
    <ligand>
        <name>1D-myo-inositol 2-(L-cysteinylamino)-2-deoxy-alpha-D-glucopyranoside</name>
        <dbReference type="ChEBI" id="CHEBI:58887"/>
    </ligand>
</feature>
<organism evidence="6 7">
    <name type="scientific">Arthrobacter yangruifuii</name>
    <dbReference type="NCBI Taxonomy" id="2606616"/>
    <lineage>
        <taxon>Bacteria</taxon>
        <taxon>Bacillati</taxon>
        <taxon>Actinomycetota</taxon>
        <taxon>Actinomycetes</taxon>
        <taxon>Micrococcales</taxon>
        <taxon>Micrococcaceae</taxon>
        <taxon>Arthrobacter</taxon>
    </lineage>
</organism>
<dbReference type="EC" id="2.3.1.189" evidence="4"/>
<dbReference type="SUPFAM" id="SSF55729">
    <property type="entry name" value="Acyl-CoA N-acyltransferases (Nat)"/>
    <property type="match status" value="1"/>
</dbReference>
<evidence type="ECO:0000256" key="3">
    <source>
        <dbReference type="ARBA" id="ARBA00023315"/>
    </source>
</evidence>
<reference evidence="6 7" key="1">
    <citation type="submission" date="2019-08" db="EMBL/GenBank/DDBJ databases">
        <title>Arthrobacter sp. nov., isolated from plateau pika and Tibetan wild ass.</title>
        <authorList>
            <person name="Ge Y."/>
        </authorList>
    </citation>
    <scope>NUCLEOTIDE SEQUENCE [LARGE SCALE GENOMIC DNA]</scope>
    <source>
        <strain evidence="6 7">785</strain>
    </source>
</reference>
<evidence type="ECO:0000256" key="4">
    <source>
        <dbReference type="HAMAP-Rule" id="MF_01698"/>
    </source>
</evidence>
<keyword evidence="3 4" id="KW-0012">Acyltransferase</keyword>
<comment type="function">
    <text evidence="4">Catalyzes the transfer of acetyl from acetyl-CoA to desacetylmycothiol (Cys-GlcN-Ins) to form mycothiol.</text>
</comment>
<dbReference type="GO" id="GO:0010125">
    <property type="term" value="P:mycothiol biosynthetic process"/>
    <property type="evidence" value="ECO:0007669"/>
    <property type="project" value="UniProtKB-UniRule"/>
</dbReference>
<comment type="caution">
    <text evidence="6">The sequence shown here is derived from an EMBL/GenBank/DDBJ whole genome shotgun (WGS) entry which is preliminary data.</text>
</comment>